<sequence length="91" mass="9354">MRSRQRDPIQGGGVQAGEASATRSCSKMTASTANPRPFKAVRSSGNGGGSLRRRWCLISAVRARAGCASARGWAWSLAGSGSKPSGCAAAW</sequence>
<evidence type="ECO:0000313" key="3">
    <source>
        <dbReference type="Proteomes" id="UP000026960"/>
    </source>
</evidence>
<dbReference type="AlphaFoldDB" id="A0A0D3EKV8"/>
<evidence type="ECO:0000256" key="1">
    <source>
        <dbReference type="SAM" id="MobiDB-lite"/>
    </source>
</evidence>
<feature type="compositionally biased region" description="Polar residues" evidence="1">
    <location>
        <begin position="21"/>
        <end position="34"/>
    </location>
</feature>
<reference evidence="2" key="2">
    <citation type="submission" date="2015-03" db="UniProtKB">
        <authorList>
            <consortium name="EnsemblPlants"/>
        </authorList>
    </citation>
    <scope>IDENTIFICATION</scope>
</reference>
<protein>
    <submittedName>
        <fullName evidence="2">Uncharacterized protein</fullName>
    </submittedName>
</protein>
<dbReference type="Proteomes" id="UP000026960">
    <property type="component" value="Chromosome 1"/>
</dbReference>
<dbReference type="Gramene" id="OBART01G06710.2">
    <property type="protein sequence ID" value="OBART01G06710.2"/>
    <property type="gene ID" value="OBART01G06710"/>
</dbReference>
<accession>A0A0D3EKV8</accession>
<feature type="region of interest" description="Disordered" evidence="1">
    <location>
        <begin position="1"/>
        <end position="51"/>
    </location>
</feature>
<dbReference type="HOGENOM" id="CLU_2430542_0_0_1"/>
<name>A0A0D3EKV8_9ORYZ</name>
<keyword evidence="3" id="KW-1185">Reference proteome</keyword>
<proteinExistence type="predicted"/>
<organism evidence="2">
    <name type="scientific">Oryza barthii</name>
    <dbReference type="NCBI Taxonomy" id="65489"/>
    <lineage>
        <taxon>Eukaryota</taxon>
        <taxon>Viridiplantae</taxon>
        <taxon>Streptophyta</taxon>
        <taxon>Embryophyta</taxon>
        <taxon>Tracheophyta</taxon>
        <taxon>Spermatophyta</taxon>
        <taxon>Magnoliopsida</taxon>
        <taxon>Liliopsida</taxon>
        <taxon>Poales</taxon>
        <taxon>Poaceae</taxon>
        <taxon>BOP clade</taxon>
        <taxon>Oryzoideae</taxon>
        <taxon>Oryzeae</taxon>
        <taxon>Oryzinae</taxon>
        <taxon>Oryza</taxon>
    </lineage>
</organism>
<dbReference type="EnsemblPlants" id="OBART01G06710.2">
    <property type="protein sequence ID" value="OBART01G06710.2"/>
    <property type="gene ID" value="OBART01G06710"/>
</dbReference>
<evidence type="ECO:0000313" key="2">
    <source>
        <dbReference type="EnsemblPlants" id="OBART01G06710.2"/>
    </source>
</evidence>
<reference evidence="2" key="1">
    <citation type="journal article" date="2009" name="Rice">
        <title>De Novo Next Generation Sequencing of Plant Genomes.</title>
        <authorList>
            <person name="Rounsley S."/>
            <person name="Marri P.R."/>
            <person name="Yu Y."/>
            <person name="He R."/>
            <person name="Sisneros N."/>
            <person name="Goicoechea J.L."/>
            <person name="Lee S.J."/>
            <person name="Angelova A."/>
            <person name="Kudrna D."/>
            <person name="Luo M."/>
            <person name="Affourtit J."/>
            <person name="Desany B."/>
            <person name="Knight J."/>
            <person name="Niazi F."/>
            <person name="Egholm M."/>
            <person name="Wing R.A."/>
        </authorList>
    </citation>
    <scope>NUCLEOTIDE SEQUENCE [LARGE SCALE GENOMIC DNA]</scope>
    <source>
        <strain evidence="2">cv. IRGC 105608</strain>
    </source>
</reference>